<gene>
    <name evidence="9" type="ORF">DQK91_11270</name>
</gene>
<dbReference type="GO" id="GO:0015833">
    <property type="term" value="P:peptide transport"/>
    <property type="evidence" value="ECO:0007669"/>
    <property type="project" value="InterPro"/>
</dbReference>
<protein>
    <submittedName>
        <fullName evidence="9">ABC transporter ATP-binding protein</fullName>
    </submittedName>
</protein>
<dbReference type="Gene3D" id="3.40.50.300">
    <property type="entry name" value="P-loop containing nucleotide triphosphate hydrolases"/>
    <property type="match status" value="1"/>
</dbReference>
<dbReference type="Proteomes" id="UP000434052">
    <property type="component" value="Unassembled WGS sequence"/>
</dbReference>
<evidence type="ECO:0000256" key="7">
    <source>
        <dbReference type="ARBA" id="ARBA00023136"/>
    </source>
</evidence>
<evidence type="ECO:0000256" key="4">
    <source>
        <dbReference type="ARBA" id="ARBA00022475"/>
    </source>
</evidence>
<accession>A0A6P1ZHT5</accession>
<dbReference type="FunFam" id="3.40.50.300:FF:000016">
    <property type="entry name" value="Oligopeptide ABC transporter ATP-binding component"/>
    <property type="match status" value="1"/>
</dbReference>
<dbReference type="PROSITE" id="PS50893">
    <property type="entry name" value="ABC_TRANSPORTER_2"/>
    <property type="match status" value="1"/>
</dbReference>
<dbReference type="SMART" id="SM00382">
    <property type="entry name" value="AAA"/>
    <property type="match status" value="1"/>
</dbReference>
<comment type="caution">
    <text evidence="9">The sequence shown here is derived from an EMBL/GenBank/DDBJ whole genome shotgun (WGS) entry which is preliminary data.</text>
</comment>
<proteinExistence type="inferred from homology"/>
<dbReference type="InterPro" id="IPR003439">
    <property type="entry name" value="ABC_transporter-like_ATP-bd"/>
</dbReference>
<evidence type="ECO:0000256" key="2">
    <source>
        <dbReference type="ARBA" id="ARBA00005417"/>
    </source>
</evidence>
<evidence type="ECO:0000313" key="9">
    <source>
        <dbReference type="EMBL" id="TVM33833.1"/>
    </source>
</evidence>
<dbReference type="OrthoDB" id="9809450at2"/>
<keyword evidence="5" id="KW-0547">Nucleotide-binding</keyword>
<dbReference type="EMBL" id="QMIF01000006">
    <property type="protein sequence ID" value="TVM33833.1"/>
    <property type="molecule type" value="Genomic_DNA"/>
</dbReference>
<dbReference type="GO" id="GO:0016887">
    <property type="term" value="F:ATP hydrolysis activity"/>
    <property type="evidence" value="ECO:0007669"/>
    <property type="project" value="InterPro"/>
</dbReference>
<keyword evidence="7" id="KW-0472">Membrane</keyword>
<evidence type="ECO:0000256" key="3">
    <source>
        <dbReference type="ARBA" id="ARBA00022448"/>
    </source>
</evidence>
<evidence type="ECO:0000259" key="8">
    <source>
        <dbReference type="PROSITE" id="PS50893"/>
    </source>
</evidence>
<evidence type="ECO:0000256" key="5">
    <source>
        <dbReference type="ARBA" id="ARBA00022741"/>
    </source>
</evidence>
<dbReference type="SUPFAM" id="SSF52540">
    <property type="entry name" value="P-loop containing nucleoside triphosphate hydrolases"/>
    <property type="match status" value="1"/>
</dbReference>
<name>A0A6P1ZHT5_9BACT</name>
<organism evidence="9 10">
    <name type="scientific">Oceanidesulfovibrio marinus</name>
    <dbReference type="NCBI Taxonomy" id="370038"/>
    <lineage>
        <taxon>Bacteria</taxon>
        <taxon>Pseudomonadati</taxon>
        <taxon>Thermodesulfobacteriota</taxon>
        <taxon>Desulfovibrionia</taxon>
        <taxon>Desulfovibrionales</taxon>
        <taxon>Desulfovibrionaceae</taxon>
        <taxon>Oceanidesulfovibrio</taxon>
    </lineage>
</organism>
<keyword evidence="4" id="KW-1003">Cell membrane</keyword>
<dbReference type="InterPro" id="IPR013563">
    <property type="entry name" value="Oligopep_ABC_C"/>
</dbReference>
<dbReference type="InterPro" id="IPR017871">
    <property type="entry name" value="ABC_transporter-like_CS"/>
</dbReference>
<sequence length="343" mass="37944">MNTATEQAAEPVLDVRNLSVSFRTDEGVVQAVENLDFAAYKGRTLGIVGESGSGKSVSTKACIRLLPRNAVIPPDSRITLKRKDGKTIDVTSLSPGSRTLRRIRGGEIGMIFQEPMASFSPVYTIGNQMSEAIRLHRSMNRAEAREFAEGMLARVGIFNPSMCFDQYVHELSGGMRQRAMIAMTLAMNPSILVADEPTTALDVTIQAQILDLMRELQDEFDMSMIFITHDMAIIAQVADEIAVMYLGRILERGPAREVIRNPQHPYTQGLLQAIPSLKSLKRRLTPIAGDIPSPLERPQGCPFHTRCIHRIKDRCDQVMPAETHATPLSSVRCHLYGESTHGC</sequence>
<feature type="domain" description="ABC transporter" evidence="8">
    <location>
        <begin position="15"/>
        <end position="271"/>
    </location>
</feature>
<keyword evidence="3" id="KW-0813">Transport</keyword>
<dbReference type="InterPro" id="IPR003593">
    <property type="entry name" value="AAA+_ATPase"/>
</dbReference>
<dbReference type="PANTHER" id="PTHR43297">
    <property type="entry name" value="OLIGOPEPTIDE TRANSPORT ATP-BINDING PROTEIN APPD"/>
    <property type="match status" value="1"/>
</dbReference>
<dbReference type="Pfam" id="PF08352">
    <property type="entry name" value="oligo_HPY"/>
    <property type="match status" value="1"/>
</dbReference>
<dbReference type="PROSITE" id="PS00211">
    <property type="entry name" value="ABC_TRANSPORTER_1"/>
    <property type="match status" value="1"/>
</dbReference>
<dbReference type="NCBIfam" id="TIGR01727">
    <property type="entry name" value="oligo_HPY"/>
    <property type="match status" value="1"/>
</dbReference>
<comment type="subcellular location">
    <subcellularLocation>
        <location evidence="1">Cell inner membrane</location>
        <topology evidence="1">Peripheral membrane protein</topology>
    </subcellularLocation>
</comment>
<evidence type="ECO:0000256" key="6">
    <source>
        <dbReference type="ARBA" id="ARBA00022840"/>
    </source>
</evidence>
<dbReference type="GO" id="GO:0005886">
    <property type="term" value="C:plasma membrane"/>
    <property type="evidence" value="ECO:0007669"/>
    <property type="project" value="UniProtKB-SubCell"/>
</dbReference>
<dbReference type="InterPro" id="IPR027417">
    <property type="entry name" value="P-loop_NTPase"/>
</dbReference>
<dbReference type="PANTHER" id="PTHR43297:SF2">
    <property type="entry name" value="DIPEPTIDE TRANSPORT ATP-BINDING PROTEIN DPPD"/>
    <property type="match status" value="1"/>
</dbReference>
<evidence type="ECO:0000313" key="10">
    <source>
        <dbReference type="Proteomes" id="UP000434052"/>
    </source>
</evidence>
<dbReference type="Pfam" id="PF00005">
    <property type="entry name" value="ABC_tran"/>
    <property type="match status" value="1"/>
</dbReference>
<dbReference type="GO" id="GO:0005524">
    <property type="term" value="F:ATP binding"/>
    <property type="evidence" value="ECO:0007669"/>
    <property type="project" value="UniProtKB-KW"/>
</dbReference>
<keyword evidence="6 9" id="KW-0067">ATP-binding</keyword>
<dbReference type="CDD" id="cd03257">
    <property type="entry name" value="ABC_NikE_OppD_transporters"/>
    <property type="match status" value="1"/>
</dbReference>
<comment type="similarity">
    <text evidence="2">Belongs to the ABC transporter superfamily.</text>
</comment>
<reference evidence="9 10" key="1">
    <citation type="submission" date="2018-06" db="EMBL/GenBank/DDBJ databases">
        <title>Complete genome of Desulfovibrio marinus P48SEP.</title>
        <authorList>
            <person name="Crispim J.S."/>
            <person name="Vidigal P.M.P."/>
            <person name="Silva L.C.F."/>
            <person name="Araujo L.C."/>
            <person name="Laguardia C.N."/>
            <person name="Dias R.S."/>
            <person name="Sousa M.P."/>
            <person name="Paula S.O."/>
            <person name="Silva C."/>
        </authorList>
    </citation>
    <scope>NUCLEOTIDE SEQUENCE [LARGE SCALE GENOMIC DNA]</scope>
    <source>
        <strain evidence="9 10">P48SEP</strain>
    </source>
</reference>
<evidence type="ECO:0000256" key="1">
    <source>
        <dbReference type="ARBA" id="ARBA00004417"/>
    </source>
</evidence>
<dbReference type="AlphaFoldDB" id="A0A6P1ZHT5"/>
<dbReference type="InterPro" id="IPR050388">
    <property type="entry name" value="ABC_Ni/Peptide_Import"/>
</dbReference>